<protein>
    <recommendedName>
        <fullName evidence="3">ABC1 atypical kinase-like domain-containing protein</fullName>
    </recommendedName>
</protein>
<sequence length="556" mass="61318">MKGNIKGNMKGNGKKNTQKKKGGLRISPEYLEQGYTSWQLIWMIISHPDTTAISLAYSSLKGFLFLVRIPPPLQRIFLDLNDAGTAFNKPCETLVLKFGVLNNTGREEDLTVLPIIDADHPNGVEKLTDGLTNFAMESSVQQQIYTSTVGQRGQPVCPAVVDFSYFLSNPAQTVLSELELKCQGNSLSSINARKMTTFLIQQLRRKPAYMLGLITMQVGGRGFTGLSDLVGEPSYDEACLHVIDQFLRLTMQARVVNYDCHAGNILAKLDGTKTYLIDFGRIVRLLPNGDILSSFTRDKRAGIRQIYSLINPGSRGNLDTDYAVIKGMISQGTVYLTTGRYVDEDMVADRMNQIIQFIAKLDYSISNIFYGLERPQMISVLQSFYGPAAMTDDWSTSVPDFTITPDISAKYKKIIRFFAEETNASLQRSATTPENIRALIAANALFSDEPITRPAPYNRGDIAQWVIAAPAAPGPLVAAAPLVAAPLVAAPLVAAPTAAGVVAPVQPTGDTVCDQLGNCINRAVSSLRRRVKFGGKKTKQHYKRRYKKNHKKTYKR</sequence>
<feature type="region of interest" description="Disordered" evidence="1">
    <location>
        <begin position="1"/>
        <end position="22"/>
    </location>
</feature>
<feature type="region of interest" description="Disordered" evidence="1">
    <location>
        <begin position="534"/>
        <end position="556"/>
    </location>
</feature>
<evidence type="ECO:0000256" key="1">
    <source>
        <dbReference type="SAM" id="MobiDB-lite"/>
    </source>
</evidence>
<accession>A0A6C0B0S2</accession>
<dbReference type="AlphaFoldDB" id="A0A6C0B0S2"/>
<dbReference type="EMBL" id="MN739043">
    <property type="protein sequence ID" value="QHS85394.1"/>
    <property type="molecule type" value="Genomic_DNA"/>
</dbReference>
<organism evidence="2">
    <name type="scientific">viral metagenome</name>
    <dbReference type="NCBI Taxonomy" id="1070528"/>
    <lineage>
        <taxon>unclassified sequences</taxon>
        <taxon>metagenomes</taxon>
        <taxon>organismal metagenomes</taxon>
    </lineage>
</organism>
<reference evidence="2" key="1">
    <citation type="journal article" date="2020" name="Nature">
        <title>Giant virus diversity and host interactions through global metagenomics.</title>
        <authorList>
            <person name="Schulz F."/>
            <person name="Roux S."/>
            <person name="Paez-Espino D."/>
            <person name="Jungbluth S."/>
            <person name="Walsh D.A."/>
            <person name="Denef V.J."/>
            <person name="McMahon K.D."/>
            <person name="Konstantinidis K.T."/>
            <person name="Eloe-Fadrosh E.A."/>
            <person name="Kyrpides N.C."/>
            <person name="Woyke T."/>
        </authorList>
    </citation>
    <scope>NUCLEOTIDE SEQUENCE</scope>
    <source>
        <strain evidence="2">GVMAG-M-3300009182-78</strain>
    </source>
</reference>
<proteinExistence type="predicted"/>
<feature type="compositionally biased region" description="Basic residues" evidence="1">
    <location>
        <begin position="12"/>
        <end position="22"/>
    </location>
</feature>
<feature type="compositionally biased region" description="Low complexity" evidence="1">
    <location>
        <begin position="1"/>
        <end position="11"/>
    </location>
</feature>
<name>A0A6C0B0S2_9ZZZZ</name>
<evidence type="ECO:0000313" key="2">
    <source>
        <dbReference type="EMBL" id="QHS85394.1"/>
    </source>
</evidence>
<evidence type="ECO:0008006" key="3">
    <source>
        <dbReference type="Google" id="ProtNLM"/>
    </source>
</evidence>